<dbReference type="InterPro" id="IPR027417">
    <property type="entry name" value="P-loop_NTPase"/>
</dbReference>
<dbReference type="HAMAP" id="MF_02040">
    <property type="entry name" value="Mrp_NBP35"/>
    <property type="match status" value="1"/>
</dbReference>
<dbReference type="EMBL" id="OX336137">
    <property type="protein sequence ID" value="CAI2718206.1"/>
    <property type="molecule type" value="Genomic_DNA"/>
</dbReference>
<gene>
    <name evidence="7" type="ORF">NSPWAT_1347</name>
</gene>
<evidence type="ECO:0000256" key="3">
    <source>
        <dbReference type="ARBA" id="ARBA00022840"/>
    </source>
</evidence>
<dbReference type="Proteomes" id="UP001157733">
    <property type="component" value="Chromosome"/>
</dbReference>
<evidence type="ECO:0000256" key="5">
    <source>
        <dbReference type="ARBA" id="ARBA00023014"/>
    </source>
</evidence>
<keyword evidence="4 6" id="KW-0408">Iron</keyword>
<keyword evidence="6" id="KW-0378">Hydrolase</keyword>
<keyword evidence="5 6" id="KW-0411">Iron-sulfur</keyword>
<evidence type="ECO:0000313" key="7">
    <source>
        <dbReference type="EMBL" id="CAI2718206.1"/>
    </source>
</evidence>
<dbReference type="PANTHER" id="PTHR42961">
    <property type="entry name" value="IRON-SULFUR PROTEIN NUBPL"/>
    <property type="match status" value="1"/>
</dbReference>
<comment type="similarity">
    <text evidence="6">Belongs to the Mrp/NBP35 ATP-binding proteins family.</text>
</comment>
<dbReference type="SUPFAM" id="SSF52540">
    <property type="entry name" value="P-loop containing nucleoside triphosphate hydrolases"/>
    <property type="match status" value="1"/>
</dbReference>
<dbReference type="InterPro" id="IPR033756">
    <property type="entry name" value="YlxH/NBP35"/>
</dbReference>
<feature type="binding site" evidence="6">
    <location>
        <begin position="42"/>
        <end position="49"/>
    </location>
    <ligand>
        <name>ATP</name>
        <dbReference type="ChEBI" id="CHEBI:30616"/>
    </ligand>
</feature>
<proteinExistence type="inferred from homology"/>
<dbReference type="RefSeq" id="WP_282011112.1">
    <property type="nucleotide sequence ID" value="NZ_OX336137.1"/>
</dbReference>
<keyword evidence="2 6" id="KW-0547">Nucleotide-binding</keyword>
<keyword evidence="3 6" id="KW-0067">ATP-binding</keyword>
<comment type="function">
    <text evidence="6">Binds and transfers iron-sulfur (Fe-S) clusters to target apoproteins. Can hydrolyze ATP.</text>
</comment>
<comment type="subunit">
    <text evidence="6">Homodimer.</text>
</comment>
<evidence type="ECO:0000256" key="4">
    <source>
        <dbReference type="ARBA" id="ARBA00023004"/>
    </source>
</evidence>
<evidence type="ECO:0000256" key="2">
    <source>
        <dbReference type="ARBA" id="ARBA00022741"/>
    </source>
</evidence>
<name>A0ABN8W298_9BACT</name>
<sequence length="295" mass="31998">MKTYNDLASDGGSNIVEQVVSQQQKLRARMDKIKHKVCLMSGKGGVGKSSMTANVAACLAERGHKVGILDADLNGPSVAKLLGVSNDTKLKVDDDGVHPGEGFLGIKIMSMDMLLPSADSPVMWTDDQSASAVWVSTMESTALQELLRDTIWGELDYLLIDMPPGSDRIDNIRDLMPELAGVVEITIPSPISQHIVSKSITKNSKLKVPVIGLVENMATYVCPHCNEEGALFEGQSVEALAKAKGIPFLGRVPFDSRISKESEQRKLFFSEHRDSTTGKALNTIVDGIEKFIKSK</sequence>
<dbReference type="Gene3D" id="3.40.50.300">
    <property type="entry name" value="P-loop containing nucleotide triphosphate hydrolases"/>
    <property type="match status" value="1"/>
</dbReference>
<dbReference type="Pfam" id="PF10609">
    <property type="entry name" value="ParA"/>
    <property type="match status" value="1"/>
</dbReference>
<accession>A0ABN8W298</accession>
<protein>
    <recommendedName>
        <fullName evidence="6">Iron-sulfur cluster carrier protein</fullName>
    </recommendedName>
</protein>
<evidence type="ECO:0000256" key="6">
    <source>
        <dbReference type="HAMAP-Rule" id="MF_02040"/>
    </source>
</evidence>
<evidence type="ECO:0000256" key="1">
    <source>
        <dbReference type="ARBA" id="ARBA00022723"/>
    </source>
</evidence>
<dbReference type="InterPro" id="IPR044304">
    <property type="entry name" value="NUBPL-like"/>
</dbReference>
<reference evidence="7 8" key="1">
    <citation type="submission" date="2022-09" db="EMBL/GenBank/DDBJ databases">
        <authorList>
            <person name="Kop L."/>
        </authorList>
    </citation>
    <scope>NUCLEOTIDE SEQUENCE [LARGE SCALE GENOMIC DNA]</scope>
    <source>
        <strain evidence="7 8">347</strain>
    </source>
</reference>
<dbReference type="InterPro" id="IPR019591">
    <property type="entry name" value="Mrp/NBP35_ATP-bd"/>
</dbReference>
<keyword evidence="1 6" id="KW-0479">Metal-binding</keyword>
<dbReference type="CDD" id="cd02037">
    <property type="entry name" value="Mrp_NBP35"/>
    <property type="match status" value="1"/>
</dbReference>
<keyword evidence="8" id="KW-1185">Reference proteome</keyword>
<evidence type="ECO:0000313" key="8">
    <source>
        <dbReference type="Proteomes" id="UP001157733"/>
    </source>
</evidence>
<organism evidence="7 8">
    <name type="scientific">Nitrospina watsonii</name>
    <dbReference type="NCBI Taxonomy" id="1323948"/>
    <lineage>
        <taxon>Bacteria</taxon>
        <taxon>Pseudomonadati</taxon>
        <taxon>Nitrospinota/Tectimicrobiota group</taxon>
        <taxon>Nitrospinota</taxon>
        <taxon>Nitrospinia</taxon>
        <taxon>Nitrospinales</taxon>
        <taxon>Nitrospinaceae</taxon>
        <taxon>Nitrospina</taxon>
    </lineage>
</organism>
<dbReference type="PANTHER" id="PTHR42961:SF2">
    <property type="entry name" value="IRON-SULFUR PROTEIN NUBPL"/>
    <property type="match status" value="1"/>
</dbReference>